<dbReference type="GO" id="GO:0016787">
    <property type="term" value="F:hydrolase activity"/>
    <property type="evidence" value="ECO:0007669"/>
    <property type="project" value="UniProtKB-KW"/>
</dbReference>
<evidence type="ECO:0000259" key="11">
    <source>
        <dbReference type="PROSITE" id="PS51643"/>
    </source>
</evidence>
<evidence type="ECO:0000256" key="9">
    <source>
        <dbReference type="ARBA" id="ARBA00023118"/>
    </source>
</evidence>
<name>L0EFY7_THECK</name>
<dbReference type="RefSeq" id="WP_015255923.1">
    <property type="nucleotide sequence ID" value="NC_019897.1"/>
</dbReference>
<dbReference type="GO" id="GO:0005524">
    <property type="term" value="F:ATP binding"/>
    <property type="evidence" value="ECO:0007669"/>
    <property type="project" value="UniProtKB-KW"/>
</dbReference>
<dbReference type="GO" id="GO:0046872">
    <property type="term" value="F:metal ion binding"/>
    <property type="evidence" value="ECO:0007669"/>
    <property type="project" value="UniProtKB-KW"/>
</dbReference>
<dbReference type="HOGENOM" id="CLU_010123_1_0_9"/>
<feature type="domain" description="HD Cas3-type" evidence="11">
    <location>
        <begin position="16"/>
        <end position="219"/>
    </location>
</feature>
<dbReference type="Pfam" id="PF22590">
    <property type="entry name" value="Cas3-like_C_2"/>
    <property type="match status" value="1"/>
</dbReference>
<dbReference type="Pfam" id="PF00270">
    <property type="entry name" value="DEAD"/>
    <property type="match status" value="1"/>
</dbReference>
<dbReference type="eggNOG" id="COG1203">
    <property type="taxonomic scope" value="Bacteria"/>
</dbReference>
<dbReference type="InterPro" id="IPR006474">
    <property type="entry name" value="Helicase_Cas3_CRISPR-ass_core"/>
</dbReference>
<dbReference type="OrthoDB" id="9810236at2"/>
<evidence type="ECO:0000313" key="12">
    <source>
        <dbReference type="EMBL" id="AGA59188.1"/>
    </source>
</evidence>
<keyword evidence="13" id="KW-1185">Reference proteome</keyword>
<keyword evidence="4" id="KW-0479">Metal-binding</keyword>
<keyword evidence="9" id="KW-0051">Antiviral defense</keyword>
<keyword evidence="6" id="KW-0378">Hydrolase</keyword>
<dbReference type="InterPro" id="IPR054712">
    <property type="entry name" value="Cas3-like_dom"/>
</dbReference>
<dbReference type="InterPro" id="IPR038257">
    <property type="entry name" value="CRISPR-assoc_Cas3_HD_sf"/>
</dbReference>
<dbReference type="Proteomes" id="UP000010795">
    <property type="component" value="Chromosome"/>
</dbReference>
<comment type="similarity">
    <text evidence="2">In the central section; belongs to the CRISPR-associated helicase Cas3 family.</text>
</comment>
<evidence type="ECO:0000313" key="13">
    <source>
        <dbReference type="Proteomes" id="UP000010795"/>
    </source>
</evidence>
<dbReference type="KEGG" id="tco:Theco_3132"/>
<evidence type="ECO:0000256" key="6">
    <source>
        <dbReference type="ARBA" id="ARBA00022801"/>
    </source>
</evidence>
<dbReference type="GO" id="GO:0003676">
    <property type="term" value="F:nucleic acid binding"/>
    <property type="evidence" value="ECO:0007669"/>
    <property type="project" value="InterPro"/>
</dbReference>
<feature type="domain" description="Helicase ATP-binding" evidence="10">
    <location>
        <begin position="277"/>
        <end position="457"/>
    </location>
</feature>
<dbReference type="InterPro" id="IPR027417">
    <property type="entry name" value="P-loop_NTPase"/>
</dbReference>
<dbReference type="SMART" id="SM00487">
    <property type="entry name" value="DEXDc"/>
    <property type="match status" value="1"/>
</dbReference>
<dbReference type="InterPro" id="IPR011545">
    <property type="entry name" value="DEAD/DEAH_box_helicase_dom"/>
</dbReference>
<keyword evidence="7" id="KW-0347">Helicase</keyword>
<comment type="similarity">
    <text evidence="1">In the N-terminal section; belongs to the CRISPR-associated nuclease Cas3-HD family.</text>
</comment>
<dbReference type="InterPro" id="IPR014001">
    <property type="entry name" value="Helicase_ATP-bd"/>
</dbReference>
<dbReference type="GO" id="GO:0051607">
    <property type="term" value="P:defense response to virus"/>
    <property type="evidence" value="ECO:0007669"/>
    <property type="project" value="UniProtKB-KW"/>
</dbReference>
<evidence type="ECO:0000256" key="1">
    <source>
        <dbReference type="ARBA" id="ARBA00006847"/>
    </source>
</evidence>
<dbReference type="CDD" id="cd09641">
    <property type="entry name" value="Cas3''_I"/>
    <property type="match status" value="1"/>
</dbReference>
<dbReference type="Gene3D" id="3.40.50.300">
    <property type="entry name" value="P-loop containing nucleotide triphosphate hydrolases"/>
    <property type="match status" value="2"/>
</dbReference>
<dbReference type="InterPro" id="IPR006483">
    <property type="entry name" value="CRISPR-assoc_Cas3_HD"/>
</dbReference>
<dbReference type="EMBL" id="CP003255">
    <property type="protein sequence ID" value="AGA59188.1"/>
    <property type="molecule type" value="Genomic_DNA"/>
</dbReference>
<evidence type="ECO:0000256" key="8">
    <source>
        <dbReference type="ARBA" id="ARBA00022840"/>
    </source>
</evidence>
<evidence type="ECO:0000259" key="10">
    <source>
        <dbReference type="PROSITE" id="PS51192"/>
    </source>
</evidence>
<evidence type="ECO:0000256" key="5">
    <source>
        <dbReference type="ARBA" id="ARBA00022741"/>
    </source>
</evidence>
<sequence>MPGLIPFKDCIARPDDGDRRYPLADHLRDTSRLLAEGCTDSVISILFRLAGLCHDIYKAHPDWQTYVNSRGAIQKGPAHAAAGAFLFSWLAYQWLENTGKWRVYRLSWLRMATDIADHHGELGSLMQGNRLAWIKQYEWERLDLDGIRQFLNQEMPELQGVPLLPPSIRDWINVANDAVQDMQFDDLDPEETGGSPLELMQLLQDWRWTTTRFIAADRFSIQSMPPGYWTSDEINSAVRTLERLLVDQQHGTMQELRTRLQAEALTRYQDCGSPDMTTVSLPTGYGKTLLALRLALNMVLNENRRKVIYVAPYLSLLEQAAMDVLHWYGFAPLEHHSLAIHQDIPGSDLEESGHGTGFSTRIMESWSHPVVCTSFQQFCRALFPARAQHTLRRAFLEDSVIIIDEPQIFRPEGWNLFLTGLEALKKRYRLKIIFLSATMPPMRYGLASTPVELCPNPPANLNRYRLECSAEPCDQKRLAELLAERRELTRGAILNTVRDAQLVYQKLMELDKNVTGDVLLLHGGMIPLHKKVQIAKMLHQLKDLSRLTVVATQIIEAGVNVSFQFLFRAAAILPSIVQAAGRVNRHAESDQGIVLVRPFLRDGEKDTRSWIYKQPYLRQMTDELLYAKPIRKESELRMLLIEYFERMFNHNSYQACLQRIEDAYAGNWPALGSFEPFENDALRLPLFIPWEAPEAFGRFVPDHYRYLMRLFSLNNATQIYDRYEDRKWMRSLSYEERKNFMILFHYHVVNIPGRLAVKLADSGSYLQHRIPCLFGAWEYHDETGIASVDDIELQFY</sequence>
<dbReference type="PROSITE" id="PS51192">
    <property type="entry name" value="HELICASE_ATP_BIND_1"/>
    <property type="match status" value="1"/>
</dbReference>
<dbReference type="SUPFAM" id="SSF52540">
    <property type="entry name" value="P-loop containing nucleoside triphosphate hydrolases"/>
    <property type="match status" value="1"/>
</dbReference>
<keyword evidence="5" id="KW-0547">Nucleotide-binding</keyword>
<dbReference type="PROSITE" id="PS51643">
    <property type="entry name" value="HD_CAS3"/>
    <property type="match status" value="1"/>
</dbReference>
<dbReference type="NCBIfam" id="TIGR01587">
    <property type="entry name" value="cas3_core"/>
    <property type="match status" value="1"/>
</dbReference>
<keyword evidence="3" id="KW-0540">Nuclease</keyword>
<evidence type="ECO:0000256" key="4">
    <source>
        <dbReference type="ARBA" id="ARBA00022723"/>
    </source>
</evidence>
<proteinExistence type="inferred from homology"/>
<dbReference type="STRING" id="717605.Theco_3132"/>
<accession>L0EFY7</accession>
<protein>
    <submittedName>
        <fullName evidence="12">CRISPR-associated helicase Cas3</fullName>
    </submittedName>
</protein>
<evidence type="ECO:0000256" key="7">
    <source>
        <dbReference type="ARBA" id="ARBA00022806"/>
    </source>
</evidence>
<organism evidence="12 13">
    <name type="scientific">Thermobacillus composti (strain DSM 18247 / JCM 13945 / KWC4)</name>
    <dbReference type="NCBI Taxonomy" id="717605"/>
    <lineage>
        <taxon>Bacteria</taxon>
        <taxon>Bacillati</taxon>
        <taxon>Bacillota</taxon>
        <taxon>Bacilli</taxon>
        <taxon>Bacillales</taxon>
        <taxon>Paenibacillaceae</taxon>
        <taxon>Thermobacillus</taxon>
    </lineage>
</organism>
<dbReference type="Gene3D" id="1.10.3210.30">
    <property type="match status" value="1"/>
</dbReference>
<gene>
    <name evidence="12" type="ordered locus">Theco_3132</name>
</gene>
<dbReference type="GO" id="GO:0004386">
    <property type="term" value="F:helicase activity"/>
    <property type="evidence" value="ECO:0007669"/>
    <property type="project" value="UniProtKB-KW"/>
</dbReference>
<dbReference type="GO" id="GO:0004518">
    <property type="term" value="F:nuclease activity"/>
    <property type="evidence" value="ECO:0007669"/>
    <property type="project" value="UniProtKB-KW"/>
</dbReference>
<keyword evidence="8" id="KW-0067">ATP-binding</keyword>
<evidence type="ECO:0000256" key="3">
    <source>
        <dbReference type="ARBA" id="ARBA00022722"/>
    </source>
</evidence>
<reference evidence="13" key="1">
    <citation type="submission" date="2012-01" db="EMBL/GenBank/DDBJ databases">
        <title>Complete sequence of chromosome of Thermobacillus composti KWC4.</title>
        <authorList>
            <person name="Lucas S."/>
            <person name="Han J."/>
            <person name="Lapidus A."/>
            <person name="Cheng J.-F."/>
            <person name="Goodwin L."/>
            <person name="Pitluck S."/>
            <person name="Peters L."/>
            <person name="Ovchinnikova G."/>
            <person name="Teshima H."/>
            <person name="Detter J.C."/>
            <person name="Han C."/>
            <person name="Tapia R."/>
            <person name="Land M."/>
            <person name="Hauser L."/>
            <person name="Kyrpides N."/>
            <person name="Ivanova N."/>
            <person name="Pagani I."/>
            <person name="Anderson I."/>
            <person name="Woyke T."/>
        </authorList>
    </citation>
    <scope>NUCLEOTIDE SEQUENCE [LARGE SCALE GENOMIC DNA]</scope>
    <source>
        <strain evidence="13">DSM 18247 / JCM 13945 / KWC4</strain>
    </source>
</reference>
<evidence type="ECO:0000256" key="2">
    <source>
        <dbReference type="ARBA" id="ARBA00009046"/>
    </source>
</evidence>
<dbReference type="AlphaFoldDB" id="L0EFY7"/>